<evidence type="ECO:0000313" key="2">
    <source>
        <dbReference type="Proteomes" id="UP001185737"/>
    </source>
</evidence>
<sequence length="110" mass="12073">MTAHAYDHACARVEAVVRALETARRPRALLEARILHARCLAAAGRAVDAKRVLIPVTADCAEYGLPRLVADGGEPVTGLLTEIADDQRRGRWQPEWPSIPETFLGLTRPH</sequence>
<proteinExistence type="predicted"/>
<reference evidence="1 2" key="1">
    <citation type="submission" date="2023-10" db="EMBL/GenBank/DDBJ databases">
        <title>Development of a sustainable strategy for remediation of hydrocarbon-contaminated territories based on the waste exchange concept.</title>
        <authorList>
            <person name="Krivoruchko A."/>
        </authorList>
    </citation>
    <scope>NUCLEOTIDE SEQUENCE [LARGE SCALE GENOMIC DNA]</scope>
    <source>
        <strain evidence="1 2">IEGM 60</strain>
    </source>
</reference>
<name>A0ABU4CRZ0_RHOJO</name>
<evidence type="ECO:0000313" key="1">
    <source>
        <dbReference type="EMBL" id="MDV6286333.1"/>
    </source>
</evidence>
<dbReference type="Proteomes" id="UP001185737">
    <property type="component" value="Unassembled WGS sequence"/>
</dbReference>
<gene>
    <name evidence="1" type="ORF">R3Q59_38275</name>
</gene>
<evidence type="ECO:0008006" key="3">
    <source>
        <dbReference type="Google" id="ProtNLM"/>
    </source>
</evidence>
<accession>A0ABU4CRZ0</accession>
<comment type="caution">
    <text evidence="1">The sequence shown here is derived from an EMBL/GenBank/DDBJ whole genome shotgun (WGS) entry which is preliminary data.</text>
</comment>
<keyword evidence="2" id="KW-1185">Reference proteome</keyword>
<organism evidence="1 2">
    <name type="scientific">Rhodococcus jostii</name>
    <dbReference type="NCBI Taxonomy" id="132919"/>
    <lineage>
        <taxon>Bacteria</taxon>
        <taxon>Bacillati</taxon>
        <taxon>Actinomycetota</taxon>
        <taxon>Actinomycetes</taxon>
        <taxon>Mycobacteriales</taxon>
        <taxon>Nocardiaceae</taxon>
        <taxon>Rhodococcus</taxon>
    </lineage>
</organism>
<dbReference type="RefSeq" id="WP_317571439.1">
    <property type="nucleotide sequence ID" value="NZ_JAWLKA010000036.1"/>
</dbReference>
<protein>
    <recommendedName>
        <fullName evidence="3">DUF222 domain-containing protein</fullName>
    </recommendedName>
</protein>
<dbReference type="EMBL" id="JAWLKA010000036">
    <property type="protein sequence ID" value="MDV6286333.1"/>
    <property type="molecule type" value="Genomic_DNA"/>
</dbReference>